<keyword evidence="2" id="KW-1185">Reference proteome</keyword>
<evidence type="ECO:0008006" key="3">
    <source>
        <dbReference type="Google" id="ProtNLM"/>
    </source>
</evidence>
<sequence>MIVGMDLTLLPDVFRLGEALGTGATRADVDRAIDRGEIRWLRHGWYAKAGPAPPLTEKWEEHRADHLAQLDLELRRRPGHAASHTSGAIVHRFAVSIRPGAEVDLTAVRRAPVSRREPELGLHSAKIETPVEEIDGRLTTTRPRTVADFLRVRTVPHGLALLDAALREGQVTMDEVRRALDTQRRWRGRPRALAVLRLADPLRESWAESYTFGRLHLLGIPMPLHQVDVLDEHQRWMARLDGLWPHVGVAGECDGQSKYFLREPGDDRPLEEVARDRLEAERRRQAPIEELGLPFVRWTPDEVRDQPEAVCARVRGAFAASRPEQFRGYVVYQGEARRLPFSVETPSVDAEDLRYRRRKRRAG</sequence>
<reference evidence="1 2" key="1">
    <citation type="submission" date="2016-03" db="EMBL/GenBank/DDBJ databases">
        <title>Shallow-sea hydrothermal system.</title>
        <authorList>
            <person name="Tang K."/>
        </authorList>
    </citation>
    <scope>NUCLEOTIDE SEQUENCE [LARGE SCALE GENOMIC DNA]</scope>
    <source>
        <strain evidence="1 2">JLT9</strain>
    </source>
</reference>
<evidence type="ECO:0000313" key="2">
    <source>
        <dbReference type="Proteomes" id="UP000092482"/>
    </source>
</evidence>
<proteinExistence type="predicted"/>
<dbReference type="AlphaFoldDB" id="A0A1B1N842"/>
<evidence type="ECO:0000313" key="1">
    <source>
        <dbReference type="EMBL" id="ANS77584.1"/>
    </source>
</evidence>
<organism evidence="1 2">
    <name type="scientific">Serinicoccus hydrothermalis</name>
    <dbReference type="NCBI Taxonomy" id="1758689"/>
    <lineage>
        <taxon>Bacteria</taxon>
        <taxon>Bacillati</taxon>
        <taxon>Actinomycetota</taxon>
        <taxon>Actinomycetes</taxon>
        <taxon>Micrococcales</taxon>
        <taxon>Ornithinimicrobiaceae</taxon>
        <taxon>Serinicoccus</taxon>
    </lineage>
</organism>
<gene>
    <name evidence="1" type="ORF">SGUI_0188</name>
</gene>
<accession>A0A1B1N842</accession>
<dbReference type="KEGG" id="serj:SGUI_0188"/>
<dbReference type="STRING" id="1758689.SGUI_0188"/>
<dbReference type="Proteomes" id="UP000092482">
    <property type="component" value="Chromosome"/>
</dbReference>
<name>A0A1B1N842_9MICO</name>
<dbReference type="EMBL" id="CP014989">
    <property type="protein sequence ID" value="ANS77584.1"/>
    <property type="molecule type" value="Genomic_DNA"/>
</dbReference>
<protein>
    <recommendedName>
        <fullName evidence="3">AbiEi antitoxin C-terminal domain-containing protein</fullName>
    </recommendedName>
</protein>